<evidence type="ECO:0000313" key="2">
    <source>
        <dbReference type="EMBL" id="KAF1999745.1"/>
    </source>
</evidence>
<proteinExistence type="predicted"/>
<dbReference type="OrthoDB" id="3344043at2759"/>
<dbReference type="EMBL" id="ML977593">
    <property type="protein sequence ID" value="KAF1999745.1"/>
    <property type="molecule type" value="Genomic_DNA"/>
</dbReference>
<evidence type="ECO:0000313" key="3">
    <source>
        <dbReference type="Proteomes" id="UP000799779"/>
    </source>
</evidence>
<keyword evidence="3" id="KW-1185">Reference proteome</keyword>
<reference evidence="2" key="1">
    <citation type="journal article" date="2020" name="Stud. Mycol.">
        <title>101 Dothideomycetes genomes: a test case for predicting lifestyles and emergence of pathogens.</title>
        <authorList>
            <person name="Haridas S."/>
            <person name="Albert R."/>
            <person name="Binder M."/>
            <person name="Bloem J."/>
            <person name="Labutti K."/>
            <person name="Salamov A."/>
            <person name="Andreopoulos B."/>
            <person name="Baker S."/>
            <person name="Barry K."/>
            <person name="Bills G."/>
            <person name="Bluhm B."/>
            <person name="Cannon C."/>
            <person name="Castanera R."/>
            <person name="Culley D."/>
            <person name="Daum C."/>
            <person name="Ezra D."/>
            <person name="Gonzalez J."/>
            <person name="Henrissat B."/>
            <person name="Kuo A."/>
            <person name="Liang C."/>
            <person name="Lipzen A."/>
            <person name="Lutzoni F."/>
            <person name="Magnuson J."/>
            <person name="Mondo S."/>
            <person name="Nolan M."/>
            <person name="Ohm R."/>
            <person name="Pangilinan J."/>
            <person name="Park H.-J."/>
            <person name="Ramirez L."/>
            <person name="Alfaro M."/>
            <person name="Sun H."/>
            <person name="Tritt A."/>
            <person name="Yoshinaga Y."/>
            <person name="Zwiers L.-H."/>
            <person name="Turgeon B."/>
            <person name="Goodwin S."/>
            <person name="Spatafora J."/>
            <person name="Crous P."/>
            <person name="Grigoriev I."/>
        </authorList>
    </citation>
    <scope>NUCLEOTIDE SEQUENCE</scope>
    <source>
        <strain evidence="2">CBS 123094</strain>
    </source>
</reference>
<gene>
    <name evidence="2" type="ORF">P154DRAFT_213185</name>
</gene>
<feature type="region of interest" description="Disordered" evidence="1">
    <location>
        <begin position="1"/>
        <end position="20"/>
    </location>
</feature>
<feature type="region of interest" description="Disordered" evidence="1">
    <location>
        <begin position="437"/>
        <end position="478"/>
    </location>
</feature>
<protein>
    <submittedName>
        <fullName evidence="2">Uncharacterized protein</fullName>
    </submittedName>
</protein>
<accession>A0A6A5WKX2</accession>
<organism evidence="2 3">
    <name type="scientific">Amniculicola lignicola CBS 123094</name>
    <dbReference type="NCBI Taxonomy" id="1392246"/>
    <lineage>
        <taxon>Eukaryota</taxon>
        <taxon>Fungi</taxon>
        <taxon>Dikarya</taxon>
        <taxon>Ascomycota</taxon>
        <taxon>Pezizomycotina</taxon>
        <taxon>Dothideomycetes</taxon>
        <taxon>Pleosporomycetidae</taxon>
        <taxon>Pleosporales</taxon>
        <taxon>Amniculicolaceae</taxon>
        <taxon>Amniculicola</taxon>
    </lineage>
</organism>
<dbReference type="AlphaFoldDB" id="A0A6A5WKX2"/>
<sequence length="827" mass="90577">MAPESGTDPIPVGGTRPPFPQTGSWNMLDVAKLPYESSMGILARYMAGRVNPYTGGVVEQLSRQFRLAPKGRRNTELAISSLKIVSSVGNVLEFGFGIEDVIRVLLKTEAGTVGLVLCAALKECYHNDVAIEVLMEMARLCNVGGEFMPPSSAWRDWFNACAGVLAATDFPQQAEHLMRLPNPNQRLGVYQRLVDLPKSLRSCSSPKSIADALCALGSITRDELEAVTFIGGADAGWLAAVAEWFFDLRVTMVMDDGEVFYTNHADPDNVQVKIVFQDSVEQPSPSLQCVGRSYILTDMSKLLDGNHTPSAGVVSGRLDWKQSLTCTFQSDFEALMKIPITFGELLGSASRIFKALAQAQTSFPDSIKLACTSYGDSSFGPGLVINILKWFPELKPLKTHMQKASRSDVKNAQKTYEFCISKIRQHCGCRTCQSTSTGFDSTDEKTEMSPGPSPTLSTTQDEMLTDSGSHRSLDTDPEDDWDPDQYCQVLIAETIIYLSRALSTVCLESDTLLPMRSGFEQAYSRQLDQRRSANCAQSAIKTLGQIAFCLDFDNNFSISMQDGKEEAVEIRLHSVLELFSGQRASSSSMSLSAASSNGIVAFLGVLREPSTDRNAVARIHVIPGRIYHEKKRYKTLVDRVLAKEPVSDFAEAEKFAGSGEDFQQTTLGVRESAYALQCLLGFGPQQNPSDASLRPSVIVGPSLLAAVLASRRGLVSCKWTRDAYCGKSPKGPSCVNNRNTSLLSQDEAQKAWENTPCHVQVQDKTITILRPTNDATALAAIASAAYLHPMCSLYIVSSECLQCCVETVIGIDRPERSRFCFLYLPYE</sequence>
<dbReference type="Proteomes" id="UP000799779">
    <property type="component" value="Unassembled WGS sequence"/>
</dbReference>
<evidence type="ECO:0000256" key="1">
    <source>
        <dbReference type="SAM" id="MobiDB-lite"/>
    </source>
</evidence>
<name>A0A6A5WKX2_9PLEO</name>